<gene>
    <name evidence="2" type="ORF">SAMN05216275_1699</name>
</gene>
<organism evidence="2 3">
    <name type="scientific">Streptosporangium canum</name>
    <dbReference type="NCBI Taxonomy" id="324952"/>
    <lineage>
        <taxon>Bacteria</taxon>
        <taxon>Bacillati</taxon>
        <taxon>Actinomycetota</taxon>
        <taxon>Actinomycetes</taxon>
        <taxon>Streptosporangiales</taxon>
        <taxon>Streptosporangiaceae</taxon>
        <taxon>Streptosporangium</taxon>
    </lineage>
</organism>
<protein>
    <submittedName>
        <fullName evidence="2">Uncharacterized protein</fullName>
    </submittedName>
</protein>
<evidence type="ECO:0000313" key="3">
    <source>
        <dbReference type="Proteomes" id="UP000199111"/>
    </source>
</evidence>
<evidence type="ECO:0000313" key="2">
    <source>
        <dbReference type="EMBL" id="SFL19833.1"/>
    </source>
</evidence>
<dbReference type="AlphaFoldDB" id="A0A1I4FQK1"/>
<reference evidence="3" key="1">
    <citation type="submission" date="2016-10" db="EMBL/GenBank/DDBJ databases">
        <authorList>
            <person name="Varghese N."/>
            <person name="Submissions S."/>
        </authorList>
    </citation>
    <scope>NUCLEOTIDE SEQUENCE [LARGE SCALE GENOMIC DNA]</scope>
    <source>
        <strain evidence="3">CGMCC 4.2126</strain>
    </source>
</reference>
<name>A0A1I4FQK1_9ACTN</name>
<feature type="region of interest" description="Disordered" evidence="1">
    <location>
        <begin position="1"/>
        <end position="41"/>
    </location>
</feature>
<proteinExistence type="predicted"/>
<sequence>MSFGSSAQICTRPARTAGSSPRIVDQMIDPLPAPVAPATRT</sequence>
<keyword evidence="3" id="KW-1185">Reference proteome</keyword>
<dbReference type="Proteomes" id="UP000199111">
    <property type="component" value="Unassembled WGS sequence"/>
</dbReference>
<dbReference type="EMBL" id="FOQY01000069">
    <property type="protein sequence ID" value="SFL19833.1"/>
    <property type="molecule type" value="Genomic_DNA"/>
</dbReference>
<accession>A0A1I4FQK1</accession>
<evidence type="ECO:0000256" key="1">
    <source>
        <dbReference type="SAM" id="MobiDB-lite"/>
    </source>
</evidence>